<gene>
    <name evidence="1" type="ORF">EHS13_20020</name>
</gene>
<dbReference type="OrthoDB" id="2864498at2"/>
<dbReference type="EMBL" id="CP034235">
    <property type="protein sequence ID" value="QGQ97007.1"/>
    <property type="molecule type" value="Genomic_DNA"/>
</dbReference>
<dbReference type="RefSeq" id="WP_155702105.1">
    <property type="nucleotide sequence ID" value="NZ_CP034235.1"/>
</dbReference>
<keyword evidence="2" id="KW-1185">Reference proteome</keyword>
<protein>
    <submittedName>
        <fullName evidence="1">Uncharacterized protein</fullName>
    </submittedName>
</protein>
<reference evidence="2" key="1">
    <citation type="submission" date="2018-11" db="EMBL/GenBank/DDBJ databases">
        <title>Complete genome sequence of Paenibacillus sp. ML311-T8.</title>
        <authorList>
            <person name="Nam Y.-D."/>
            <person name="Kang J."/>
            <person name="Chung W.-H."/>
            <person name="Park Y.S."/>
        </authorList>
    </citation>
    <scope>NUCLEOTIDE SEQUENCE [LARGE SCALE GENOMIC DNA]</scope>
    <source>
        <strain evidence="2">ML311-T8</strain>
    </source>
</reference>
<evidence type="ECO:0000313" key="2">
    <source>
        <dbReference type="Proteomes" id="UP000426246"/>
    </source>
</evidence>
<dbReference type="KEGG" id="ppsc:EHS13_20020"/>
<dbReference type="AlphaFoldDB" id="A0A6B8RMC4"/>
<accession>A0A6B8RMC4</accession>
<name>A0A6B8RMC4_9BACL</name>
<organism evidence="1 2">
    <name type="scientific">Paenibacillus psychroresistens</name>
    <dbReference type="NCBI Taxonomy" id="1778678"/>
    <lineage>
        <taxon>Bacteria</taxon>
        <taxon>Bacillati</taxon>
        <taxon>Bacillota</taxon>
        <taxon>Bacilli</taxon>
        <taxon>Bacillales</taxon>
        <taxon>Paenibacillaceae</taxon>
        <taxon>Paenibacillus</taxon>
    </lineage>
</organism>
<dbReference type="Proteomes" id="UP000426246">
    <property type="component" value="Chromosome"/>
</dbReference>
<sequence>MSAVIVNIEFTEMKKNKKESLKFTLKGDDSQGIGKRLYDLAGSIVHMEIKDCAVGKFPAEFVDIKKSAKGVVANFLLKGDLSDEKSGQIYSHSGGTAVELTLESSQMSIEDFHDPETEWVETEGDEKQAGLEVKVDASGTVELVAKSEDPMAAFIEETKAIQEPSDDDLPI</sequence>
<proteinExistence type="predicted"/>
<evidence type="ECO:0000313" key="1">
    <source>
        <dbReference type="EMBL" id="QGQ97007.1"/>
    </source>
</evidence>